<dbReference type="SMART" id="SM00042">
    <property type="entry name" value="CUB"/>
    <property type="match status" value="1"/>
</dbReference>
<keyword evidence="9" id="KW-0325">Glycoprotein</keyword>
<dbReference type="InterPro" id="IPR035914">
    <property type="entry name" value="Sperma_CUB_dom_sf"/>
</dbReference>
<dbReference type="PROSITE" id="PS01186">
    <property type="entry name" value="EGF_2"/>
    <property type="match status" value="7"/>
</dbReference>
<evidence type="ECO:0000256" key="7">
    <source>
        <dbReference type="ARBA" id="ARBA00022837"/>
    </source>
</evidence>
<evidence type="ECO:0000256" key="10">
    <source>
        <dbReference type="PROSITE-ProRule" id="PRU00076"/>
    </source>
</evidence>
<proteinExistence type="predicted"/>
<comment type="caution">
    <text evidence="10">Lacks conserved residue(s) required for the propagation of feature annotation.</text>
</comment>
<keyword evidence="3" id="KW-0272">Extracellular matrix</keyword>
<dbReference type="InterPro" id="IPR049883">
    <property type="entry name" value="NOTCH1_EGF-like"/>
</dbReference>
<dbReference type="AlphaFoldDB" id="T1JDQ5"/>
<dbReference type="GO" id="GO:0005615">
    <property type="term" value="C:extracellular space"/>
    <property type="evidence" value="ECO:0007669"/>
    <property type="project" value="TreeGrafter"/>
</dbReference>
<dbReference type="SUPFAM" id="SSF57196">
    <property type="entry name" value="EGF/Laminin"/>
    <property type="match status" value="3"/>
</dbReference>
<dbReference type="InterPro" id="IPR000859">
    <property type="entry name" value="CUB_dom"/>
</dbReference>
<dbReference type="PANTHER" id="PTHR24046:SF7">
    <property type="entry name" value="CUB DOMAIN-CONTAINING PROTEIN"/>
    <property type="match status" value="1"/>
</dbReference>
<dbReference type="Gene3D" id="2.10.50.10">
    <property type="entry name" value="Tumor Necrosis Factor Receptor, subunit A, domain 2"/>
    <property type="match status" value="3"/>
</dbReference>
<dbReference type="GO" id="GO:0005509">
    <property type="term" value="F:calcium ion binding"/>
    <property type="evidence" value="ECO:0007669"/>
    <property type="project" value="InterPro"/>
</dbReference>
<accession>T1JDQ5</accession>
<keyword evidence="4 10" id="KW-0245">EGF-like domain</keyword>
<feature type="chain" id="PRO_5004579550" description="Signal peptide, CUB and EGF-like domain-containing protein 1" evidence="11">
    <location>
        <begin position="23"/>
        <end position="1146"/>
    </location>
</feature>
<feature type="domain" description="EGF-like" evidence="13">
    <location>
        <begin position="531"/>
        <end position="571"/>
    </location>
</feature>
<evidence type="ECO:0000259" key="13">
    <source>
        <dbReference type="PROSITE" id="PS50026"/>
    </source>
</evidence>
<dbReference type="CDD" id="cd00054">
    <property type="entry name" value="EGF_CA"/>
    <property type="match status" value="1"/>
</dbReference>
<dbReference type="Pfam" id="PF14670">
    <property type="entry name" value="FXa_inhibition"/>
    <property type="match status" value="5"/>
</dbReference>
<keyword evidence="15" id="KW-1185">Reference proteome</keyword>
<dbReference type="PhylomeDB" id="T1JDQ5"/>
<dbReference type="InterPro" id="IPR024731">
    <property type="entry name" value="NELL2-like_EGF"/>
</dbReference>
<evidence type="ECO:0000256" key="9">
    <source>
        <dbReference type="ARBA" id="ARBA00023180"/>
    </source>
</evidence>
<reference evidence="15" key="1">
    <citation type="submission" date="2011-05" db="EMBL/GenBank/DDBJ databases">
        <authorList>
            <person name="Richards S.R."/>
            <person name="Qu J."/>
            <person name="Jiang H."/>
            <person name="Jhangiani S.N."/>
            <person name="Agravi P."/>
            <person name="Goodspeed R."/>
            <person name="Gross S."/>
            <person name="Mandapat C."/>
            <person name="Jackson L."/>
            <person name="Mathew T."/>
            <person name="Pu L."/>
            <person name="Thornton R."/>
            <person name="Saada N."/>
            <person name="Wilczek-Boney K.B."/>
            <person name="Lee S."/>
            <person name="Kovar C."/>
            <person name="Wu Y."/>
            <person name="Scherer S.E."/>
            <person name="Worley K.C."/>
            <person name="Muzny D.M."/>
            <person name="Gibbs R."/>
        </authorList>
    </citation>
    <scope>NUCLEOTIDE SEQUENCE</scope>
    <source>
        <strain evidence="15">Brora</strain>
    </source>
</reference>
<dbReference type="CDD" id="cd00041">
    <property type="entry name" value="CUB"/>
    <property type="match status" value="1"/>
</dbReference>
<feature type="domain" description="EGF-like" evidence="13">
    <location>
        <begin position="292"/>
        <end position="332"/>
    </location>
</feature>
<evidence type="ECO:0000313" key="14">
    <source>
        <dbReference type="EnsemblMetazoa" id="SMAR011939-PA"/>
    </source>
</evidence>
<dbReference type="PROSITE" id="PS01180">
    <property type="entry name" value="CUB"/>
    <property type="match status" value="1"/>
</dbReference>
<dbReference type="SMART" id="SM01411">
    <property type="entry name" value="Ephrin_rec_like"/>
    <property type="match status" value="3"/>
</dbReference>
<dbReference type="PANTHER" id="PTHR24046">
    <property type="entry name" value="SIGNAL PEPTIDE, CUB AND EGF-LIKE DOMAIN-CONTAINING"/>
    <property type="match status" value="1"/>
</dbReference>
<feature type="domain" description="EGF-like" evidence="13">
    <location>
        <begin position="210"/>
        <end position="250"/>
    </location>
</feature>
<keyword evidence="8 10" id="KW-1015">Disulfide bond</keyword>
<dbReference type="InterPro" id="IPR018097">
    <property type="entry name" value="EGF_Ca-bd_CS"/>
</dbReference>
<evidence type="ECO:0000256" key="11">
    <source>
        <dbReference type="SAM" id="SignalP"/>
    </source>
</evidence>
<dbReference type="Gene3D" id="2.10.25.10">
    <property type="entry name" value="Laminin"/>
    <property type="match status" value="9"/>
</dbReference>
<dbReference type="PROSITE" id="PS01187">
    <property type="entry name" value="EGF_CA"/>
    <property type="match status" value="3"/>
</dbReference>
<dbReference type="Proteomes" id="UP000014500">
    <property type="component" value="Unassembled WGS sequence"/>
</dbReference>
<keyword evidence="7" id="KW-0106">Calcium</keyword>
<dbReference type="FunFam" id="2.10.25.10:FF:000010">
    <property type="entry name" value="Pro-epidermal growth factor"/>
    <property type="match status" value="1"/>
</dbReference>
<dbReference type="InterPro" id="IPR052071">
    <property type="entry name" value="SCUB_EGF-like_domain"/>
</dbReference>
<dbReference type="eggNOG" id="KOG1217">
    <property type="taxonomic scope" value="Eukaryota"/>
</dbReference>
<evidence type="ECO:0000313" key="15">
    <source>
        <dbReference type="Proteomes" id="UP000014500"/>
    </source>
</evidence>
<dbReference type="FunFam" id="2.10.25.10:FF:000008">
    <property type="entry name" value="Signal peptide, CUB domain, EGF-like 2"/>
    <property type="match status" value="1"/>
</dbReference>
<evidence type="ECO:0000256" key="3">
    <source>
        <dbReference type="ARBA" id="ARBA00022530"/>
    </source>
</evidence>
<dbReference type="Pfam" id="PF07645">
    <property type="entry name" value="EGF_CA"/>
    <property type="match status" value="1"/>
</dbReference>
<reference evidence="14" key="2">
    <citation type="submission" date="2015-02" db="UniProtKB">
        <authorList>
            <consortium name="EnsemblMetazoa"/>
        </authorList>
    </citation>
    <scope>IDENTIFICATION</scope>
</reference>
<dbReference type="Pfam" id="PF12947">
    <property type="entry name" value="EGF_3"/>
    <property type="match status" value="1"/>
</dbReference>
<dbReference type="PROSITE" id="PS00010">
    <property type="entry name" value="ASX_HYDROXYL"/>
    <property type="match status" value="6"/>
</dbReference>
<dbReference type="InterPro" id="IPR000152">
    <property type="entry name" value="EGF-type_Asp/Asn_hydroxyl_site"/>
</dbReference>
<dbReference type="Gene3D" id="2.60.120.290">
    <property type="entry name" value="Spermadhesin, CUB domain"/>
    <property type="match status" value="1"/>
</dbReference>
<dbReference type="EnsemblMetazoa" id="SMAR011939-RA">
    <property type="protein sequence ID" value="SMAR011939-PA"/>
    <property type="gene ID" value="SMAR011939"/>
</dbReference>
<evidence type="ECO:0000259" key="12">
    <source>
        <dbReference type="PROSITE" id="PS01180"/>
    </source>
</evidence>
<dbReference type="Pfam" id="PF12662">
    <property type="entry name" value="cEGF"/>
    <property type="match status" value="1"/>
</dbReference>
<keyword evidence="6" id="KW-0677">Repeat</keyword>
<sequence>MHSDTLNFITLLAPVFFRLFRCDTVDIDLQRGVVRGYNPFVSFVSSPVRGRGEQCSRQAVIRLDLSGNFKIAIISLDYDERPRQWTLDIAESNTADGHGGNVQYPASEFSVHNRQVRLYSNGRPGYRSATIDGGYLLKVIDGVVKQGSRLSIEISPGKVSWAVGGRREDVESSFVFQTSVVFAAFNRVVGGSWRNGTGICRATVNLRRTPPDECLLGTHQCDVHATCKNTRRAYRCRCKPGYQGDGKKCQDRNECSVRNGGCVHKCHNNPGNFTCSCHDGFQLDKDGRNCIDIDECSKRKGGCVHQCLNTLGSYECRCNDGFSLAADGHSCNMGSWCKEQGCDHSCEVTRSSFICTCRPGFMLAPDGRNCIQSCSHGNGGCQHRCTHTSDGPICTCHYKYILGLDKKSCSPSCAINNGGCDRKCSTTPQGMVKCNCPNGFLLHKDGRSCLDIDECAVKNGGCSHTCLNSHGSFECICPEGYKLLPNEKTCSEFDECSISGTCDHTCVNTPGSYECVCNSGYEQFGQTHCGDKNECAQNNGGCHHLCVNTEGSFKCACRQGYFLHPNKKDCIEMDTCKDDEAANPIQVQCRRNKMKETCSLVCASGLHFSGNRNESYRFECGSRSTNVCMGNTCSLEFPRRIKFTIISNGCHLLQRITGHQMSSRCISVGIISYVKMFCEPRWKPRWSRDLTEDHTSIIHVDMDVQLGQKFKTSSCNNLCREKYTRQFRYVMAFIQRQFQEELFYVTSPREKEFLLMTSRTNDTVCPDGQIYLHGKCVFCSAGNFFDLDKNQCIQCPSGTYQDSSNQFGCHVCPQENMYASPGSSSLSTCGSECLPGYYSADGFQPCTLCPLGKYQPQTGRMFCHVCGKGINSLSMGSTSFHQCQVPEFCTLGSFYNTSIGQCQLCPIGFYQPNKGRDFCFACPGETATDYEGSSDLTQCKSRQCGGSIGKLLGIFESPNYPGNYPNNIQCTWTIRAQKGRRILVVVPQLFLADDQCGDSLVMRKSKSPYSITTYDTCKTQQRPIAFTARSRKLWIHFKSDGKNNDQGFRIPYALFNEEYQPLIESIVRDSQLYAMINHQEILKDRKLLTALMDVIAHPINYYKYANISWAWFPDSFVRFIMSKVKFKEKLMFAHHYFDNFGEILTN</sequence>
<dbReference type="FunFam" id="2.60.120.290:FF:000002">
    <property type="entry name" value="Signal peptide, CUB domain and EGF-like domain-containing 2"/>
    <property type="match status" value="1"/>
</dbReference>
<dbReference type="SUPFAM" id="SSF57184">
    <property type="entry name" value="Growth factor receptor domain"/>
    <property type="match status" value="3"/>
</dbReference>
<evidence type="ECO:0000256" key="8">
    <source>
        <dbReference type="ARBA" id="ARBA00023157"/>
    </source>
</evidence>
<dbReference type="InterPro" id="IPR009030">
    <property type="entry name" value="Growth_fac_rcpt_cys_sf"/>
</dbReference>
<dbReference type="SMART" id="SM00179">
    <property type="entry name" value="EGF_CA"/>
    <property type="match status" value="7"/>
</dbReference>
<evidence type="ECO:0008006" key="16">
    <source>
        <dbReference type="Google" id="ProtNLM"/>
    </source>
</evidence>
<dbReference type="OMA" id="VETTDNC"/>
<feature type="domain" description="EGF-like" evidence="13">
    <location>
        <begin position="492"/>
        <end position="530"/>
    </location>
</feature>
<keyword evidence="2" id="KW-0964">Secreted</keyword>
<dbReference type="FunFam" id="2.10.25.10:FF:000037">
    <property type="entry name" value="Signal peptide, CUB domain and EGF-like domain-containing 2"/>
    <property type="match status" value="2"/>
</dbReference>
<name>T1JDQ5_STRMM</name>
<dbReference type="EMBL" id="JH432108">
    <property type="status" value="NOT_ANNOTATED_CDS"/>
    <property type="molecule type" value="Genomic_DNA"/>
</dbReference>
<dbReference type="STRING" id="126957.T1JDQ5"/>
<dbReference type="InterPro" id="IPR011641">
    <property type="entry name" value="Tyr-kin_ephrin_A/B_rcpt-like"/>
</dbReference>
<dbReference type="GO" id="GO:0071944">
    <property type="term" value="C:cell periphery"/>
    <property type="evidence" value="ECO:0007669"/>
    <property type="project" value="UniProtKB-ARBA"/>
</dbReference>
<keyword evidence="5 11" id="KW-0732">Signal</keyword>
<dbReference type="FunFam" id="2.10.50.10:FF:000032">
    <property type="entry name" value="Uncharacterized protein, isoform A"/>
    <property type="match status" value="1"/>
</dbReference>
<feature type="disulfide bond" evidence="10">
    <location>
        <begin position="496"/>
        <end position="506"/>
    </location>
</feature>
<evidence type="ECO:0000256" key="1">
    <source>
        <dbReference type="ARBA" id="ARBA00004498"/>
    </source>
</evidence>
<dbReference type="Pfam" id="PF07699">
    <property type="entry name" value="Ephrin_rec_like"/>
    <property type="match status" value="3"/>
</dbReference>
<dbReference type="FunFam" id="2.10.25.10:FF:000240">
    <property type="entry name" value="Vitamin K-dependent protein S"/>
    <property type="match status" value="1"/>
</dbReference>
<evidence type="ECO:0000256" key="5">
    <source>
        <dbReference type="ARBA" id="ARBA00022729"/>
    </source>
</evidence>
<dbReference type="InterPro" id="IPR001881">
    <property type="entry name" value="EGF-like_Ca-bd_dom"/>
</dbReference>
<evidence type="ECO:0000256" key="6">
    <source>
        <dbReference type="ARBA" id="ARBA00022737"/>
    </source>
</evidence>
<feature type="domain" description="CUB" evidence="12">
    <location>
        <begin position="944"/>
        <end position="1055"/>
    </location>
</feature>
<dbReference type="FunFam" id="2.10.25.10:FF:000038">
    <property type="entry name" value="Fibrillin 2"/>
    <property type="match status" value="1"/>
</dbReference>
<dbReference type="GO" id="GO:0007165">
    <property type="term" value="P:signal transduction"/>
    <property type="evidence" value="ECO:0007669"/>
    <property type="project" value="TreeGrafter"/>
</dbReference>
<feature type="signal peptide" evidence="11">
    <location>
        <begin position="1"/>
        <end position="22"/>
    </location>
</feature>
<dbReference type="GO" id="GO:0009986">
    <property type="term" value="C:cell surface"/>
    <property type="evidence" value="ECO:0007669"/>
    <property type="project" value="TreeGrafter"/>
</dbReference>
<dbReference type="SUPFAM" id="SSF49854">
    <property type="entry name" value="Spermadhesin, CUB domain"/>
    <property type="match status" value="1"/>
</dbReference>
<feature type="domain" description="EGF-like" evidence="13">
    <location>
        <begin position="451"/>
        <end position="491"/>
    </location>
</feature>
<dbReference type="InterPro" id="IPR026823">
    <property type="entry name" value="cEGF"/>
</dbReference>
<dbReference type="InterPro" id="IPR000742">
    <property type="entry name" value="EGF"/>
</dbReference>
<dbReference type="PROSITE" id="PS50026">
    <property type="entry name" value="EGF_3"/>
    <property type="match status" value="5"/>
</dbReference>
<organism evidence="14 15">
    <name type="scientific">Strigamia maritima</name>
    <name type="common">European centipede</name>
    <name type="synonym">Geophilus maritimus</name>
    <dbReference type="NCBI Taxonomy" id="126957"/>
    <lineage>
        <taxon>Eukaryota</taxon>
        <taxon>Metazoa</taxon>
        <taxon>Ecdysozoa</taxon>
        <taxon>Arthropoda</taxon>
        <taxon>Myriapoda</taxon>
        <taxon>Chilopoda</taxon>
        <taxon>Pleurostigmophora</taxon>
        <taxon>Geophilomorpha</taxon>
        <taxon>Linotaeniidae</taxon>
        <taxon>Strigamia</taxon>
    </lineage>
</organism>
<evidence type="ECO:0000256" key="4">
    <source>
        <dbReference type="ARBA" id="ARBA00022536"/>
    </source>
</evidence>
<dbReference type="HOGENOM" id="CLU_013079_0_0_1"/>
<comment type="subcellular location">
    <subcellularLocation>
        <location evidence="1">Secreted</location>
        <location evidence="1">Extracellular space</location>
        <location evidence="1">Extracellular matrix</location>
    </subcellularLocation>
</comment>
<evidence type="ECO:0000256" key="2">
    <source>
        <dbReference type="ARBA" id="ARBA00022525"/>
    </source>
</evidence>
<dbReference type="Pfam" id="PF00431">
    <property type="entry name" value="CUB"/>
    <property type="match status" value="1"/>
</dbReference>
<dbReference type="SMART" id="SM00181">
    <property type="entry name" value="EGF"/>
    <property type="match status" value="9"/>
</dbReference>
<protein>
    <recommendedName>
        <fullName evidence="16">Signal peptide, CUB and EGF-like domain-containing protein 1</fullName>
    </recommendedName>
</protein>